<feature type="domain" description="Helix-turn-helix" evidence="1">
    <location>
        <begin position="15"/>
        <end position="65"/>
    </location>
</feature>
<evidence type="ECO:0000259" key="1">
    <source>
        <dbReference type="Pfam" id="PF12728"/>
    </source>
</evidence>
<gene>
    <name evidence="2" type="ORF">Krac_10889</name>
</gene>
<dbReference type="GO" id="GO:0003677">
    <property type="term" value="F:DNA binding"/>
    <property type="evidence" value="ECO:0007669"/>
    <property type="project" value="InterPro"/>
</dbReference>
<dbReference type="SUPFAM" id="SSF46955">
    <property type="entry name" value="Putative DNA-binding domain"/>
    <property type="match status" value="1"/>
</dbReference>
<reference evidence="2 3" key="1">
    <citation type="journal article" date="2011" name="Stand. Genomic Sci.">
        <title>Non-contiguous finished genome sequence and contextual data of the filamentous soil bacterium Ktedonobacter racemifer type strain (SOSP1-21).</title>
        <authorList>
            <person name="Chang Y.J."/>
            <person name="Land M."/>
            <person name="Hauser L."/>
            <person name="Chertkov O."/>
            <person name="Del Rio T.G."/>
            <person name="Nolan M."/>
            <person name="Copeland A."/>
            <person name="Tice H."/>
            <person name="Cheng J.F."/>
            <person name="Lucas S."/>
            <person name="Han C."/>
            <person name="Goodwin L."/>
            <person name="Pitluck S."/>
            <person name="Ivanova N."/>
            <person name="Ovchinikova G."/>
            <person name="Pati A."/>
            <person name="Chen A."/>
            <person name="Palaniappan K."/>
            <person name="Mavromatis K."/>
            <person name="Liolios K."/>
            <person name="Brettin T."/>
            <person name="Fiebig A."/>
            <person name="Rohde M."/>
            <person name="Abt B."/>
            <person name="Goker M."/>
            <person name="Detter J.C."/>
            <person name="Woyke T."/>
            <person name="Bristow J."/>
            <person name="Eisen J.A."/>
            <person name="Markowitz V."/>
            <person name="Hugenholtz P."/>
            <person name="Kyrpides N.C."/>
            <person name="Klenk H.P."/>
            <person name="Lapidus A."/>
        </authorList>
    </citation>
    <scope>NUCLEOTIDE SEQUENCE [LARGE SCALE GENOMIC DNA]</scope>
    <source>
        <strain evidence="3">DSM 44963</strain>
    </source>
</reference>
<dbReference type="Proteomes" id="UP000004508">
    <property type="component" value="Unassembled WGS sequence"/>
</dbReference>
<dbReference type="STRING" id="485913.Krac_10889"/>
<accession>D6TIT2</accession>
<dbReference type="AlphaFoldDB" id="D6TIT2"/>
<dbReference type="InterPro" id="IPR009061">
    <property type="entry name" value="DNA-bd_dom_put_sf"/>
</dbReference>
<evidence type="ECO:0000313" key="2">
    <source>
        <dbReference type="EMBL" id="EFH89339.1"/>
    </source>
</evidence>
<protein>
    <submittedName>
        <fullName evidence="2">Phage transcriptional regulator, AlpA</fullName>
    </submittedName>
</protein>
<organism evidence="2 3">
    <name type="scientific">Ktedonobacter racemifer DSM 44963</name>
    <dbReference type="NCBI Taxonomy" id="485913"/>
    <lineage>
        <taxon>Bacteria</taxon>
        <taxon>Bacillati</taxon>
        <taxon>Chloroflexota</taxon>
        <taxon>Ktedonobacteria</taxon>
        <taxon>Ktedonobacterales</taxon>
        <taxon>Ktedonobacteraceae</taxon>
        <taxon>Ktedonobacter</taxon>
    </lineage>
</organism>
<dbReference type="NCBIfam" id="TIGR01764">
    <property type="entry name" value="excise"/>
    <property type="match status" value="1"/>
</dbReference>
<dbReference type="InterPro" id="IPR036388">
    <property type="entry name" value="WH-like_DNA-bd_sf"/>
</dbReference>
<comment type="caution">
    <text evidence="2">The sequence shown here is derived from an EMBL/GenBank/DDBJ whole genome shotgun (WGS) entry which is preliminary data.</text>
</comment>
<keyword evidence="3" id="KW-1185">Reference proteome</keyword>
<dbReference type="InParanoid" id="D6TIT2"/>
<dbReference type="InterPro" id="IPR041657">
    <property type="entry name" value="HTH_17"/>
</dbReference>
<evidence type="ECO:0000313" key="3">
    <source>
        <dbReference type="Proteomes" id="UP000004508"/>
    </source>
</evidence>
<dbReference type="InterPro" id="IPR010093">
    <property type="entry name" value="SinI_DNA-bd"/>
</dbReference>
<name>D6TIT2_KTERA</name>
<dbReference type="Pfam" id="PF12728">
    <property type="entry name" value="HTH_17"/>
    <property type="match status" value="1"/>
</dbReference>
<dbReference type="Gene3D" id="1.10.10.10">
    <property type="entry name" value="Winged helix-like DNA-binding domain superfamily/Winged helix DNA-binding domain"/>
    <property type="match status" value="1"/>
</dbReference>
<dbReference type="RefSeq" id="WP_007905873.1">
    <property type="nucleotide sequence ID" value="NZ_ADVG01000001.1"/>
</dbReference>
<proteinExistence type="predicted"/>
<sequence>MSKLKRKVAVVESVFLTVKDVADLFQVDRSTVYNWMYYAGLPSMRVGRRSRRFERSQIEAWAKSREG</sequence>
<dbReference type="EMBL" id="ADVG01000001">
    <property type="protein sequence ID" value="EFH89339.1"/>
    <property type="molecule type" value="Genomic_DNA"/>
</dbReference>